<feature type="region of interest" description="Disordered" evidence="10">
    <location>
        <begin position="419"/>
        <end position="445"/>
    </location>
</feature>
<keyword evidence="2 9" id="KW-0812">Transmembrane</keyword>
<keyword evidence="6 9" id="KW-0675">Receptor</keyword>
<gene>
    <name evidence="13" type="ORF">JRQ81_011924</name>
</gene>
<feature type="compositionally biased region" description="Pro residues" evidence="10">
    <location>
        <begin position="419"/>
        <end position="429"/>
    </location>
</feature>
<protein>
    <recommendedName>
        <fullName evidence="12">G-protein coupled receptors family 1 profile domain-containing protein</fullName>
    </recommendedName>
</protein>
<keyword evidence="14" id="KW-1185">Reference proteome</keyword>
<keyword evidence="4 9" id="KW-0297">G-protein coupled receptor</keyword>
<dbReference type="AlphaFoldDB" id="A0A9Q0X8Q3"/>
<dbReference type="GO" id="GO:0035025">
    <property type="term" value="P:positive regulation of Rho protein signal transduction"/>
    <property type="evidence" value="ECO:0007669"/>
    <property type="project" value="TreeGrafter"/>
</dbReference>
<evidence type="ECO:0000313" key="13">
    <source>
        <dbReference type="EMBL" id="KAJ7304371.1"/>
    </source>
</evidence>
<keyword evidence="7" id="KW-0325">Glycoprotein</keyword>
<proteinExistence type="inferred from homology"/>
<evidence type="ECO:0000256" key="3">
    <source>
        <dbReference type="ARBA" id="ARBA00022989"/>
    </source>
</evidence>
<keyword evidence="3 11" id="KW-1133">Transmembrane helix</keyword>
<dbReference type="GO" id="GO:0005886">
    <property type="term" value="C:plasma membrane"/>
    <property type="evidence" value="ECO:0007669"/>
    <property type="project" value="TreeGrafter"/>
</dbReference>
<evidence type="ECO:0000256" key="4">
    <source>
        <dbReference type="ARBA" id="ARBA00023040"/>
    </source>
</evidence>
<evidence type="ECO:0000256" key="8">
    <source>
        <dbReference type="ARBA" id="ARBA00023224"/>
    </source>
</evidence>
<evidence type="ECO:0000256" key="1">
    <source>
        <dbReference type="ARBA" id="ARBA00004141"/>
    </source>
</evidence>
<comment type="subcellular location">
    <subcellularLocation>
        <location evidence="1">Membrane</location>
        <topology evidence="1">Multi-pass membrane protein</topology>
    </subcellularLocation>
</comment>
<feature type="transmembrane region" description="Helical" evidence="11">
    <location>
        <begin position="168"/>
        <end position="189"/>
    </location>
</feature>
<comment type="similarity">
    <text evidence="9">Belongs to the G-protein coupled receptor 1 family.</text>
</comment>
<dbReference type="Proteomes" id="UP001142489">
    <property type="component" value="Unassembled WGS sequence"/>
</dbReference>
<feature type="transmembrane region" description="Helical" evidence="11">
    <location>
        <begin position="332"/>
        <end position="356"/>
    </location>
</feature>
<keyword evidence="5 11" id="KW-0472">Membrane</keyword>
<comment type="caution">
    <text evidence="13">The sequence shown here is derived from an EMBL/GenBank/DDBJ whole genome shotgun (WGS) entry which is preliminary data.</text>
</comment>
<evidence type="ECO:0000256" key="7">
    <source>
        <dbReference type="ARBA" id="ARBA00023180"/>
    </source>
</evidence>
<dbReference type="Pfam" id="PF00001">
    <property type="entry name" value="7tm_1"/>
    <property type="match status" value="1"/>
</dbReference>
<reference evidence="13" key="1">
    <citation type="journal article" date="2023" name="DNA Res.">
        <title>Chromosome-level genome assembly of Phrynocephalus forsythii using third-generation DNA sequencing and Hi-C analysis.</title>
        <authorList>
            <person name="Qi Y."/>
            <person name="Zhao W."/>
            <person name="Zhao Y."/>
            <person name="Niu C."/>
            <person name="Cao S."/>
            <person name="Zhang Y."/>
        </authorList>
    </citation>
    <scope>NUCLEOTIDE SEQUENCE</scope>
    <source>
        <tissue evidence="13">Muscle</tissue>
    </source>
</reference>
<feature type="transmembrane region" description="Helical" evidence="11">
    <location>
        <begin position="131"/>
        <end position="156"/>
    </location>
</feature>
<evidence type="ECO:0000256" key="2">
    <source>
        <dbReference type="ARBA" id="ARBA00022692"/>
    </source>
</evidence>
<dbReference type="PRINTS" id="PR00237">
    <property type="entry name" value="GPCRRHODOPSN"/>
</dbReference>
<evidence type="ECO:0000256" key="10">
    <source>
        <dbReference type="SAM" id="MobiDB-lite"/>
    </source>
</evidence>
<dbReference type="PROSITE" id="PS50262">
    <property type="entry name" value="G_PROTEIN_RECEP_F1_2"/>
    <property type="match status" value="1"/>
</dbReference>
<evidence type="ECO:0000256" key="5">
    <source>
        <dbReference type="ARBA" id="ARBA00023136"/>
    </source>
</evidence>
<dbReference type="SUPFAM" id="SSF81321">
    <property type="entry name" value="Family A G protein-coupled receptor-like"/>
    <property type="match status" value="1"/>
</dbReference>
<name>A0A9Q0X8Q3_9SAUR</name>
<evidence type="ECO:0000313" key="14">
    <source>
        <dbReference type="Proteomes" id="UP001142489"/>
    </source>
</evidence>
<sequence>MPFLRGCPRVPTTTKGFPTLQGSLFHDLDVAFLIFRQSPFHIQQDNREGNECRAFSSPHASLLTERGRRVTEGHQEVHLGSGALSSPHCFLLYPGLMPPFSLPRSSLAMNNSSSAGHAGGRCQLSDPVQFVVVPVVYCLVLCLGLPGNVAALLVFLQSGQVTKAIRIYLINLTLADIVFNLTLPFWIPYYLAEGHWELPEASCRVAGAAYYLATYSAVAFMTLISMNRYCTVAKLELALNKPLGALVGCTVAWVACLACAIPSLLTQQTHQAASVSLKCFEQHTSQWTYAYAMVALFAAAFLVVLGAYLSIVRSLSAATGACRGGHRRRARAMALGMLLVFVVCVAPYHLSLVPWVMGRMSAPACSPPSFLDNVHMLSMALLSLNSCIDPLIYCFSIKRFRTDLWSMVQKMACCQPRPSPPLPPLPPPSGNRVLPNTRSSSLTSS</sequence>
<evidence type="ECO:0000256" key="11">
    <source>
        <dbReference type="SAM" id="Phobius"/>
    </source>
</evidence>
<dbReference type="InterPro" id="IPR017452">
    <property type="entry name" value="GPCR_Rhodpsn_7TM"/>
</dbReference>
<keyword evidence="8 9" id="KW-0807">Transducer</keyword>
<dbReference type="GO" id="GO:0004930">
    <property type="term" value="F:G protein-coupled receptor activity"/>
    <property type="evidence" value="ECO:0007669"/>
    <property type="project" value="UniProtKB-KW"/>
</dbReference>
<feature type="transmembrane region" description="Helical" evidence="11">
    <location>
        <begin position="289"/>
        <end position="311"/>
    </location>
</feature>
<feature type="compositionally biased region" description="Polar residues" evidence="10">
    <location>
        <begin position="434"/>
        <end position="445"/>
    </location>
</feature>
<dbReference type="PANTHER" id="PTHR24232:SF91">
    <property type="entry name" value="TRANSMEMBRANE PROTEIN LOC653160"/>
    <property type="match status" value="1"/>
</dbReference>
<evidence type="ECO:0000259" key="12">
    <source>
        <dbReference type="PROSITE" id="PS50262"/>
    </source>
</evidence>
<dbReference type="PANTHER" id="PTHR24232">
    <property type="entry name" value="G-PROTEIN COUPLED RECEPTOR"/>
    <property type="match status" value="1"/>
</dbReference>
<feature type="transmembrane region" description="Helical" evidence="11">
    <location>
        <begin position="243"/>
        <end position="265"/>
    </location>
</feature>
<evidence type="ECO:0000256" key="6">
    <source>
        <dbReference type="ARBA" id="ARBA00023170"/>
    </source>
</evidence>
<evidence type="ECO:0000256" key="9">
    <source>
        <dbReference type="RuleBase" id="RU000688"/>
    </source>
</evidence>
<dbReference type="OrthoDB" id="5985406at2759"/>
<feature type="transmembrane region" description="Helical" evidence="11">
    <location>
        <begin position="209"/>
        <end position="231"/>
    </location>
</feature>
<accession>A0A9Q0X8Q3</accession>
<feature type="domain" description="G-protein coupled receptors family 1 profile" evidence="12">
    <location>
        <begin position="147"/>
        <end position="393"/>
    </location>
</feature>
<dbReference type="EMBL" id="JAPFRF010000023">
    <property type="protein sequence ID" value="KAJ7304371.1"/>
    <property type="molecule type" value="Genomic_DNA"/>
</dbReference>
<feature type="transmembrane region" description="Helical" evidence="11">
    <location>
        <begin position="376"/>
        <end position="397"/>
    </location>
</feature>
<organism evidence="13 14">
    <name type="scientific">Phrynocephalus forsythii</name>
    <dbReference type="NCBI Taxonomy" id="171643"/>
    <lineage>
        <taxon>Eukaryota</taxon>
        <taxon>Metazoa</taxon>
        <taxon>Chordata</taxon>
        <taxon>Craniata</taxon>
        <taxon>Vertebrata</taxon>
        <taxon>Euteleostomi</taxon>
        <taxon>Lepidosauria</taxon>
        <taxon>Squamata</taxon>
        <taxon>Bifurcata</taxon>
        <taxon>Unidentata</taxon>
        <taxon>Episquamata</taxon>
        <taxon>Toxicofera</taxon>
        <taxon>Iguania</taxon>
        <taxon>Acrodonta</taxon>
        <taxon>Agamidae</taxon>
        <taxon>Agaminae</taxon>
        <taxon>Phrynocephalus</taxon>
    </lineage>
</organism>
<dbReference type="InterPro" id="IPR000276">
    <property type="entry name" value="GPCR_Rhodpsn"/>
</dbReference>
<dbReference type="CDD" id="cd14982">
    <property type="entry name" value="7tmA_purinoceptor-like"/>
    <property type="match status" value="1"/>
</dbReference>
<dbReference type="GO" id="GO:0007200">
    <property type="term" value="P:phospholipase C-activating G protein-coupled receptor signaling pathway"/>
    <property type="evidence" value="ECO:0007669"/>
    <property type="project" value="TreeGrafter"/>
</dbReference>
<dbReference type="Gene3D" id="1.20.1070.10">
    <property type="entry name" value="Rhodopsin 7-helix transmembrane proteins"/>
    <property type="match status" value="1"/>
</dbReference>
<dbReference type="PROSITE" id="PS00237">
    <property type="entry name" value="G_PROTEIN_RECEP_F1_1"/>
    <property type="match status" value="1"/>
</dbReference>